<evidence type="ECO:0000313" key="2">
    <source>
        <dbReference type="Proteomes" id="UP001060215"/>
    </source>
</evidence>
<protein>
    <submittedName>
        <fullName evidence="1">Indole-3-pyruvate monooxygenase YUCCA10</fullName>
    </submittedName>
</protein>
<gene>
    <name evidence="1" type="ORF">LOK49_LG15G00354</name>
</gene>
<evidence type="ECO:0000313" key="1">
    <source>
        <dbReference type="EMBL" id="KAI7984679.1"/>
    </source>
</evidence>
<proteinExistence type="predicted"/>
<comment type="caution">
    <text evidence="1">The sequence shown here is derived from an EMBL/GenBank/DDBJ whole genome shotgun (WGS) entry which is preliminary data.</text>
</comment>
<dbReference type="Proteomes" id="UP001060215">
    <property type="component" value="Chromosome 11"/>
</dbReference>
<keyword evidence="1" id="KW-0503">Monooxygenase</keyword>
<dbReference type="EMBL" id="CM045768">
    <property type="protein sequence ID" value="KAI7984679.1"/>
    <property type="molecule type" value="Genomic_DNA"/>
</dbReference>
<keyword evidence="1" id="KW-0560">Oxidoreductase</keyword>
<keyword evidence="2" id="KW-1185">Reference proteome</keyword>
<name>A0ACC0F8T9_9ERIC</name>
<sequence>MEMPEPAVIIVGAGPSGLATAACLNRLSIQNIVLEREDCFASLWKKKSYDRLHLHLAKQYCELPHMSYPKNSPTYVSKKQFIQYLDDYVAHFNISPMYNRPVVSADYDEVSQKWKVKVRNIVSDEDEEYSGKFMVVATGETSDEFIPEVEGLRNFTGEVIHSTLYKCGDKYRDKRVLVVGSGNSGMEIAFDLSNYGAKTSIVVRSPLHIISREMAYLGLVLLKYIQVSSVDYLLVLLSKLWYGDLTKYGIQRPEEGPFTLKVKYGKYPVIDVGTYSKIKSREIQVLPAITSIKGDEVVFQNGKSHPFDAIVFATGFTRSTHKWLKGDNYLLNKDGLPKPSFPNHWKGKNGLYCAGLARRGLYGAAMDAQNIANDIKFKLLHEECIEFNKLGLRDNVAQICVLESLNKNDNKDMPLRYVYKRQRTSKEWKHKCTVKATYLHITP</sequence>
<accession>A0ACC0F8T9</accession>
<reference evidence="1 2" key="1">
    <citation type="journal article" date="2022" name="Plant J.">
        <title>Chromosome-level genome of Camellia lanceoleosa provides a valuable resource for understanding genome evolution and self-incompatibility.</title>
        <authorList>
            <person name="Gong W."/>
            <person name="Xiao S."/>
            <person name="Wang L."/>
            <person name="Liao Z."/>
            <person name="Chang Y."/>
            <person name="Mo W."/>
            <person name="Hu G."/>
            <person name="Li W."/>
            <person name="Zhao G."/>
            <person name="Zhu H."/>
            <person name="Hu X."/>
            <person name="Ji K."/>
            <person name="Xiang X."/>
            <person name="Song Q."/>
            <person name="Yuan D."/>
            <person name="Jin S."/>
            <person name="Zhang L."/>
        </authorList>
    </citation>
    <scope>NUCLEOTIDE SEQUENCE [LARGE SCALE GENOMIC DNA]</scope>
    <source>
        <strain evidence="1">SQ_2022a</strain>
    </source>
</reference>
<organism evidence="1 2">
    <name type="scientific">Camellia lanceoleosa</name>
    <dbReference type="NCBI Taxonomy" id="1840588"/>
    <lineage>
        <taxon>Eukaryota</taxon>
        <taxon>Viridiplantae</taxon>
        <taxon>Streptophyta</taxon>
        <taxon>Embryophyta</taxon>
        <taxon>Tracheophyta</taxon>
        <taxon>Spermatophyta</taxon>
        <taxon>Magnoliopsida</taxon>
        <taxon>eudicotyledons</taxon>
        <taxon>Gunneridae</taxon>
        <taxon>Pentapetalae</taxon>
        <taxon>asterids</taxon>
        <taxon>Ericales</taxon>
        <taxon>Theaceae</taxon>
        <taxon>Camellia</taxon>
    </lineage>
</organism>